<reference evidence="1" key="2">
    <citation type="submission" date="2019-06" db="EMBL/GenBank/DDBJ databases">
        <title>Genomics analysis of Aphanomyces spp. identifies a new class of oomycete effector associated with host adaptation.</title>
        <authorList>
            <person name="Gaulin E."/>
        </authorList>
    </citation>
    <scope>NUCLEOTIDE SEQUENCE</scope>
    <source>
        <strain evidence="1">CBS 578.67</strain>
    </source>
</reference>
<dbReference type="OrthoDB" id="2187446at2759"/>
<evidence type="ECO:0000313" key="2">
    <source>
        <dbReference type="EMBL" id="VFT81589.1"/>
    </source>
</evidence>
<dbReference type="EMBL" id="VJMH01001108">
    <property type="protein sequence ID" value="KAF0713168.1"/>
    <property type="molecule type" value="Genomic_DNA"/>
</dbReference>
<proteinExistence type="predicted"/>
<dbReference type="EMBL" id="CAADRA010001108">
    <property type="protein sequence ID" value="VFT81589.1"/>
    <property type="molecule type" value="Genomic_DNA"/>
</dbReference>
<gene>
    <name evidence="2" type="primary">Aste57867_4478</name>
    <name evidence="1" type="ORF">As57867_004466</name>
    <name evidence="2" type="ORF">ASTE57867_4478</name>
</gene>
<protein>
    <submittedName>
        <fullName evidence="2">Aste57867_4478 protein</fullName>
    </submittedName>
</protein>
<dbReference type="Proteomes" id="UP000332933">
    <property type="component" value="Unassembled WGS sequence"/>
</dbReference>
<reference evidence="2 3" key="1">
    <citation type="submission" date="2019-03" db="EMBL/GenBank/DDBJ databases">
        <authorList>
            <person name="Gaulin E."/>
            <person name="Dumas B."/>
        </authorList>
    </citation>
    <scope>NUCLEOTIDE SEQUENCE [LARGE SCALE GENOMIC DNA]</scope>
    <source>
        <strain evidence="2">CBS 568.67</strain>
    </source>
</reference>
<sequence>MSWVDTAPWITWQCINVGNGKIALKADTGKYLGRCPGCAYTTTSSPSNQALFVKDTTSQSPSMQFTVIRKPTVLTLTAADTTQGFVPMLAGACVALVAV</sequence>
<keyword evidence="3" id="KW-1185">Reference proteome</keyword>
<evidence type="ECO:0000313" key="1">
    <source>
        <dbReference type="EMBL" id="KAF0713168.1"/>
    </source>
</evidence>
<organism evidence="2 3">
    <name type="scientific">Aphanomyces stellatus</name>
    <dbReference type="NCBI Taxonomy" id="120398"/>
    <lineage>
        <taxon>Eukaryota</taxon>
        <taxon>Sar</taxon>
        <taxon>Stramenopiles</taxon>
        <taxon>Oomycota</taxon>
        <taxon>Saprolegniomycetes</taxon>
        <taxon>Saprolegniales</taxon>
        <taxon>Verrucalvaceae</taxon>
        <taxon>Aphanomyces</taxon>
    </lineage>
</organism>
<name>A0A485KCV3_9STRA</name>
<dbReference type="AlphaFoldDB" id="A0A485KCV3"/>
<evidence type="ECO:0000313" key="3">
    <source>
        <dbReference type="Proteomes" id="UP000332933"/>
    </source>
</evidence>
<accession>A0A485KCV3</accession>
<dbReference type="Gene3D" id="2.80.10.50">
    <property type="match status" value="1"/>
</dbReference>